<comment type="caution">
    <text evidence="3">The sequence shown here is derived from an EMBL/GenBank/DDBJ whole genome shotgun (WGS) entry which is preliminary data.</text>
</comment>
<dbReference type="AlphaFoldDB" id="A0AAX6E1F5"/>
<dbReference type="InterPro" id="IPR024224">
    <property type="entry name" value="DENND6"/>
</dbReference>
<protein>
    <submittedName>
        <fullName evidence="3">Protein DENND6B isoform X1</fullName>
    </submittedName>
</protein>
<dbReference type="PANTHER" id="PTHR13677">
    <property type="entry name" value="LD41638P"/>
    <property type="match status" value="1"/>
</dbReference>
<dbReference type="InterPro" id="IPR037516">
    <property type="entry name" value="Tripartite_DENN"/>
</dbReference>
<sequence>MADDPAAMDTSGLRQWILGFCIIRFDLEQGQTVEECYPPDSFTPEQQLLIAFSSFPDSMSHHNLRHRRSSLLDSIFSFRFPATRHNNPSSSFVYGYVFNRQRHDDRLPRGGDQRSVVILSHSPFSSVFRPLLQILAPLCFDLGGRPAVDLVAAHVSRWPPPLPGSPMDLPLAASSPTLRVRLPDPDLPFSLDSRLFSSFRGLLLHLWHLWELLLLGAPLLLIAPTPTLCSDAVVALVGIISPLTLHVDFRPYFTIHDPDFLRLNSLPPSHPFPPLILGVTNLFFLKALPSIPHIVSVGSAAAPPPPPHPSATKLSGLFDMVKLRREGPLSLMTQHKEAVWSAYSAVTKPDTAVLNRLVDAGASGRVDESMLVVNNEILRRHFLELTTNFLAPFGPYMRATTPSEGASPYGDPPQLLAFRKEEFLAGLAARGAGKFLAKRMRSNWLDLYRRFLEGHNFMPWFQKKRAAAEQEQQRLWRRARMRADIHKLISKMSELERVDLFNAIEHHLLAELKLQQSGGGNEDSTAVCQKFKGDLQVVFNVLPKDTQQLLLLNSERAALIQGKSSPHEAPVKLPGHPVVSGSKITTTTVRWQCI</sequence>
<dbReference type="GO" id="GO:0005085">
    <property type="term" value="F:guanyl-nucleotide exchange factor activity"/>
    <property type="evidence" value="ECO:0007669"/>
    <property type="project" value="InterPro"/>
</dbReference>
<evidence type="ECO:0000256" key="1">
    <source>
        <dbReference type="ARBA" id="ARBA00007159"/>
    </source>
</evidence>
<reference evidence="3" key="2">
    <citation type="submission" date="2023-04" db="EMBL/GenBank/DDBJ databases">
        <authorList>
            <person name="Bruccoleri R.E."/>
            <person name="Oakeley E.J."/>
            <person name="Faust A.-M."/>
            <person name="Dessus-Babus S."/>
            <person name="Altorfer M."/>
            <person name="Burckhardt D."/>
            <person name="Oertli M."/>
            <person name="Naumann U."/>
            <person name="Petersen F."/>
            <person name="Wong J."/>
        </authorList>
    </citation>
    <scope>NUCLEOTIDE SEQUENCE</scope>
    <source>
        <strain evidence="3">GSM-AAB239-AS_SAM_17_03QT</strain>
        <tissue evidence="3">Leaf</tissue>
    </source>
</reference>
<feature type="domain" description="UDENN" evidence="2">
    <location>
        <begin position="18"/>
        <end position="462"/>
    </location>
</feature>
<name>A0AAX6E1F5_IRIPA</name>
<dbReference type="Proteomes" id="UP001140949">
    <property type="component" value="Unassembled WGS sequence"/>
</dbReference>
<evidence type="ECO:0000313" key="4">
    <source>
        <dbReference type="Proteomes" id="UP001140949"/>
    </source>
</evidence>
<organism evidence="3 4">
    <name type="scientific">Iris pallida</name>
    <name type="common">Sweet iris</name>
    <dbReference type="NCBI Taxonomy" id="29817"/>
    <lineage>
        <taxon>Eukaryota</taxon>
        <taxon>Viridiplantae</taxon>
        <taxon>Streptophyta</taxon>
        <taxon>Embryophyta</taxon>
        <taxon>Tracheophyta</taxon>
        <taxon>Spermatophyta</taxon>
        <taxon>Magnoliopsida</taxon>
        <taxon>Liliopsida</taxon>
        <taxon>Asparagales</taxon>
        <taxon>Iridaceae</taxon>
        <taxon>Iridoideae</taxon>
        <taxon>Irideae</taxon>
        <taxon>Iris</taxon>
    </lineage>
</organism>
<comment type="similarity">
    <text evidence="1">Belongs to the DENND6 family.</text>
</comment>
<dbReference type="PROSITE" id="PS50211">
    <property type="entry name" value="DENN"/>
    <property type="match status" value="1"/>
</dbReference>
<reference evidence="3" key="1">
    <citation type="journal article" date="2023" name="GigaByte">
        <title>Genome assembly of the bearded iris, Iris pallida Lam.</title>
        <authorList>
            <person name="Bruccoleri R.E."/>
            <person name="Oakeley E.J."/>
            <person name="Faust A.M.E."/>
            <person name="Altorfer M."/>
            <person name="Dessus-Babus S."/>
            <person name="Burckhardt D."/>
            <person name="Oertli M."/>
            <person name="Naumann U."/>
            <person name="Petersen F."/>
            <person name="Wong J."/>
        </authorList>
    </citation>
    <scope>NUCLEOTIDE SEQUENCE</scope>
    <source>
        <strain evidence="3">GSM-AAB239-AS_SAM_17_03QT</strain>
    </source>
</reference>
<evidence type="ECO:0000313" key="3">
    <source>
        <dbReference type="EMBL" id="KAJ6797779.1"/>
    </source>
</evidence>
<dbReference type="PANTHER" id="PTHR13677:SF0">
    <property type="entry name" value="LD41638P"/>
    <property type="match status" value="1"/>
</dbReference>
<evidence type="ECO:0000259" key="2">
    <source>
        <dbReference type="PROSITE" id="PS50211"/>
    </source>
</evidence>
<accession>A0AAX6E1F5</accession>
<gene>
    <name evidence="3" type="ORF">M6B38_215325</name>
</gene>
<keyword evidence="4" id="KW-1185">Reference proteome</keyword>
<proteinExistence type="inferred from homology"/>
<dbReference type="GO" id="GO:0055037">
    <property type="term" value="C:recycling endosome"/>
    <property type="evidence" value="ECO:0007669"/>
    <property type="project" value="TreeGrafter"/>
</dbReference>
<dbReference type="EMBL" id="JANAVB010040620">
    <property type="protein sequence ID" value="KAJ6797779.1"/>
    <property type="molecule type" value="Genomic_DNA"/>
</dbReference>